<protein>
    <recommendedName>
        <fullName evidence="1">PucR C-terminal helix-turn-helix domain-containing protein</fullName>
    </recommendedName>
</protein>
<dbReference type="InterPro" id="IPR025736">
    <property type="entry name" value="PucR_C-HTH_dom"/>
</dbReference>
<evidence type="ECO:0000313" key="3">
    <source>
        <dbReference type="Proteomes" id="UP000433071"/>
    </source>
</evidence>
<dbReference type="Gene3D" id="1.10.10.2840">
    <property type="entry name" value="PucR C-terminal helix-turn-helix domain"/>
    <property type="match status" value="1"/>
</dbReference>
<sequence>MQELVGRLTALDPEAIETLKVISYFDTLLAGSVGVETLIRGAAVLSGAVAGHAVGDRLLRIAPDGERLPPSESADAASAWPSRPTGDGAFVWLERTGPAHANDAMVLERLALAVSVTTARRAPAGTGAVELAVSAAASADERGTAAARLRLDGRTVRAVALPPSAEPIPPGPTALIATARGLARAVLDADGVDVPEGVRAGIGTAGPPERLPESWTAALIALRLTSPLRPVVDARDLGGLLLVAEAADRSAEPHPDAIALERLDDRARAVLAAFEATGSLRAVAARLGMHHSTVQAKLDGLAVALGYDPREPEGRTRLALAETLAALARPGLGAE</sequence>
<evidence type="ECO:0000259" key="1">
    <source>
        <dbReference type="Pfam" id="PF13556"/>
    </source>
</evidence>
<dbReference type="EMBL" id="WMLB01000003">
    <property type="protein sequence ID" value="MTH66933.1"/>
    <property type="molecule type" value="Genomic_DNA"/>
</dbReference>
<accession>A0A6I3M8M5</accession>
<evidence type="ECO:0000313" key="2">
    <source>
        <dbReference type="EMBL" id="MTH66933.1"/>
    </source>
</evidence>
<dbReference type="RefSeq" id="WP_155050064.1">
    <property type="nucleotide sequence ID" value="NZ_BAAAIB010000001.1"/>
</dbReference>
<organism evidence="2 3">
    <name type="scientific">Agromyces bracchium</name>
    <dbReference type="NCBI Taxonomy" id="88376"/>
    <lineage>
        <taxon>Bacteria</taxon>
        <taxon>Bacillati</taxon>
        <taxon>Actinomycetota</taxon>
        <taxon>Actinomycetes</taxon>
        <taxon>Micrococcales</taxon>
        <taxon>Microbacteriaceae</taxon>
        <taxon>Agromyces</taxon>
    </lineage>
</organism>
<name>A0A6I3M8M5_9MICO</name>
<comment type="caution">
    <text evidence="2">The sequence shown here is derived from an EMBL/GenBank/DDBJ whole genome shotgun (WGS) entry which is preliminary data.</text>
</comment>
<dbReference type="Pfam" id="PF13556">
    <property type="entry name" value="HTH_30"/>
    <property type="match status" value="1"/>
</dbReference>
<proteinExistence type="predicted"/>
<keyword evidence="3" id="KW-1185">Reference proteome</keyword>
<dbReference type="InterPro" id="IPR042070">
    <property type="entry name" value="PucR_C-HTH_sf"/>
</dbReference>
<gene>
    <name evidence="2" type="ORF">GJ743_00935</name>
</gene>
<dbReference type="OrthoDB" id="5051269at2"/>
<reference evidence="2 3" key="1">
    <citation type="submission" date="2019-11" db="EMBL/GenBank/DDBJ databases">
        <title>Agromyces kandeliae sp. nov., isolated from mangrove soil.</title>
        <authorList>
            <person name="Wang R."/>
        </authorList>
    </citation>
    <scope>NUCLEOTIDE SEQUENCE [LARGE SCALE GENOMIC DNA]</scope>
    <source>
        <strain evidence="2 3">JCM 11433</strain>
    </source>
</reference>
<dbReference type="Proteomes" id="UP000433071">
    <property type="component" value="Unassembled WGS sequence"/>
</dbReference>
<feature type="domain" description="PucR C-terminal helix-turn-helix" evidence="1">
    <location>
        <begin position="271"/>
        <end position="321"/>
    </location>
</feature>
<dbReference type="AlphaFoldDB" id="A0A6I3M8M5"/>